<name>A0A837I7V1_9BACT</name>
<feature type="transmembrane region" description="Helical" evidence="6">
    <location>
        <begin position="245"/>
        <end position="267"/>
    </location>
</feature>
<evidence type="ECO:0000259" key="7">
    <source>
        <dbReference type="Pfam" id="PF03772"/>
    </source>
</evidence>
<evidence type="ECO:0000313" key="9">
    <source>
        <dbReference type="EMBL" id="KKT36879.1"/>
    </source>
</evidence>
<gene>
    <name evidence="9" type="ORF">UW25_C0004G0207</name>
</gene>
<protein>
    <submittedName>
        <fullName evidence="9">Internalization-related competence protein ComEC/Rec2 protein</fullName>
    </submittedName>
</protein>
<dbReference type="EMBL" id="LCHP01000004">
    <property type="protein sequence ID" value="KKT36879.1"/>
    <property type="molecule type" value="Genomic_DNA"/>
</dbReference>
<keyword evidence="2" id="KW-1003">Cell membrane</keyword>
<feature type="transmembrane region" description="Helical" evidence="6">
    <location>
        <begin position="273"/>
        <end position="306"/>
    </location>
</feature>
<dbReference type="Pfam" id="PF03772">
    <property type="entry name" value="Competence"/>
    <property type="match status" value="1"/>
</dbReference>
<dbReference type="GO" id="GO:0005886">
    <property type="term" value="C:plasma membrane"/>
    <property type="evidence" value="ECO:0007669"/>
    <property type="project" value="UniProtKB-SubCell"/>
</dbReference>
<evidence type="ECO:0000256" key="2">
    <source>
        <dbReference type="ARBA" id="ARBA00022475"/>
    </source>
</evidence>
<dbReference type="InterPro" id="IPR025405">
    <property type="entry name" value="DUF4131"/>
</dbReference>
<dbReference type="InterPro" id="IPR052159">
    <property type="entry name" value="Competence_DNA_uptake"/>
</dbReference>
<reference evidence="9 10" key="1">
    <citation type="journal article" date="2015" name="Nature">
        <title>rRNA introns, odd ribosomes, and small enigmatic genomes across a large radiation of phyla.</title>
        <authorList>
            <person name="Brown C.T."/>
            <person name="Hug L.A."/>
            <person name="Thomas B.C."/>
            <person name="Sharon I."/>
            <person name="Castelle C.J."/>
            <person name="Singh A."/>
            <person name="Wilkins M.J."/>
            <person name="Williams K.H."/>
            <person name="Banfield J.F."/>
        </authorList>
    </citation>
    <scope>NUCLEOTIDE SEQUENCE [LARGE SCALE GENOMIC DNA]</scope>
</reference>
<evidence type="ECO:0000256" key="3">
    <source>
        <dbReference type="ARBA" id="ARBA00022692"/>
    </source>
</evidence>
<evidence type="ECO:0000256" key="5">
    <source>
        <dbReference type="ARBA" id="ARBA00023136"/>
    </source>
</evidence>
<dbReference type="NCBIfam" id="TIGR00360">
    <property type="entry name" value="ComEC_N-term"/>
    <property type="match status" value="1"/>
</dbReference>
<comment type="caution">
    <text evidence="9">The sequence shown here is derived from an EMBL/GenBank/DDBJ whole genome shotgun (WGS) entry which is preliminary data.</text>
</comment>
<dbReference type="PANTHER" id="PTHR30619">
    <property type="entry name" value="DNA INTERNALIZATION/COMPETENCE PROTEIN COMEC/REC2"/>
    <property type="match status" value="1"/>
</dbReference>
<feature type="domain" description="DUF4131" evidence="8">
    <location>
        <begin position="26"/>
        <end position="180"/>
    </location>
</feature>
<dbReference type="Proteomes" id="UP000033815">
    <property type="component" value="Unassembled WGS sequence"/>
</dbReference>
<sequence>MRAKYFFGFIISFIVGVALESILNFGYSFAILCALLSLFVLLTPRVRSQTKSVLFVSLILLGGALGVFRVDVSLANTSAHALNSIVGEVAKVDGVIVAEPDVREEYTNVVLGSEGVHKEKTRILVRVQAFPALKYGDIVSVVGKVTIPKNFPTEDNMRAFDYRSYLAKDGIFYQMYFPEVTIISHGNGNVIREKLFTFKSWLIKNISQRIPEPEASLASGITLGAKQSLGEDLIQKFRETGVAHIVVLSGYNIAVVAGIISRLIMFMPFSIRLVMSALGITLFAVMVGGGATVVRATAMALVVILARVFGREGDALRVLVLVGGLMVFVNPMILLHDVSFQLSFSATLAIVVFVPVIEKYFSFISSRIFREIVVTTFATQIFVLPLILYHMGSVSLIGFISNIFILPVVPVAMMLVALVAIFSWMPFVGSLLAFLAYILLAYTVTLVEFFARVPFASLHGIPFSFFVLVLAYGILVLVCKKYFLQTSTVDKYSKSHLSN</sequence>
<dbReference type="InterPro" id="IPR004477">
    <property type="entry name" value="ComEC_N"/>
</dbReference>
<feature type="domain" description="ComEC/Rec2-related protein" evidence="7">
    <location>
        <begin position="221"/>
        <end position="479"/>
    </location>
</feature>
<accession>A0A837I7V1</accession>
<feature type="transmembrane region" description="Helical" evidence="6">
    <location>
        <begin position="318"/>
        <end position="336"/>
    </location>
</feature>
<keyword evidence="3 6" id="KW-0812">Transmembrane</keyword>
<evidence type="ECO:0000256" key="6">
    <source>
        <dbReference type="SAM" id="Phobius"/>
    </source>
</evidence>
<feature type="transmembrane region" description="Helical" evidence="6">
    <location>
        <begin position="463"/>
        <end position="484"/>
    </location>
</feature>
<organism evidence="9 10">
    <name type="scientific">Candidatus Nomurabacteria bacterium GW2011_GWB1_44_12</name>
    <dbReference type="NCBI Taxonomy" id="1618748"/>
    <lineage>
        <taxon>Bacteria</taxon>
        <taxon>Candidatus Nomuraibacteriota</taxon>
    </lineage>
</organism>
<feature type="transmembrane region" description="Helical" evidence="6">
    <location>
        <begin position="7"/>
        <end position="40"/>
    </location>
</feature>
<evidence type="ECO:0000256" key="1">
    <source>
        <dbReference type="ARBA" id="ARBA00004651"/>
    </source>
</evidence>
<comment type="subcellular location">
    <subcellularLocation>
        <location evidence="1">Cell membrane</location>
        <topology evidence="1">Multi-pass membrane protein</topology>
    </subcellularLocation>
</comment>
<keyword evidence="5 6" id="KW-0472">Membrane</keyword>
<dbReference type="Pfam" id="PF13567">
    <property type="entry name" value="DUF4131"/>
    <property type="match status" value="1"/>
</dbReference>
<evidence type="ECO:0000259" key="8">
    <source>
        <dbReference type="Pfam" id="PF13567"/>
    </source>
</evidence>
<feature type="transmembrane region" description="Helical" evidence="6">
    <location>
        <begin position="342"/>
        <end position="361"/>
    </location>
</feature>
<feature type="transmembrane region" description="Helical" evidence="6">
    <location>
        <begin position="403"/>
        <end position="424"/>
    </location>
</feature>
<keyword evidence="4 6" id="KW-1133">Transmembrane helix</keyword>
<feature type="transmembrane region" description="Helical" evidence="6">
    <location>
        <begin position="52"/>
        <end position="70"/>
    </location>
</feature>
<feature type="transmembrane region" description="Helical" evidence="6">
    <location>
        <begin position="373"/>
        <end position="391"/>
    </location>
</feature>
<feature type="transmembrane region" description="Helical" evidence="6">
    <location>
        <begin position="431"/>
        <end position="451"/>
    </location>
</feature>
<proteinExistence type="predicted"/>
<dbReference type="PANTHER" id="PTHR30619:SF1">
    <property type="entry name" value="RECOMBINATION PROTEIN 2"/>
    <property type="match status" value="1"/>
</dbReference>
<dbReference type="AlphaFoldDB" id="A0A837I7V1"/>
<evidence type="ECO:0000256" key="4">
    <source>
        <dbReference type="ARBA" id="ARBA00022989"/>
    </source>
</evidence>
<evidence type="ECO:0000313" key="10">
    <source>
        <dbReference type="Proteomes" id="UP000033815"/>
    </source>
</evidence>